<evidence type="ECO:0000313" key="2">
    <source>
        <dbReference type="Proteomes" id="UP000829384"/>
    </source>
</evidence>
<dbReference type="RefSeq" id="WP_240132315.1">
    <property type="nucleotide sequence ID" value="NZ_JACSDI010000020.1"/>
</dbReference>
<evidence type="ECO:0000313" key="1">
    <source>
        <dbReference type="EMBL" id="MCG9965841.1"/>
    </source>
</evidence>
<reference evidence="1 2" key="1">
    <citation type="submission" date="2020-08" db="EMBL/GenBank/DDBJ databases">
        <title>Whole genome sequence of Shewanella sp strain PS-2.</title>
        <authorList>
            <person name="Das S.K."/>
        </authorList>
    </citation>
    <scope>NUCLEOTIDE SEQUENCE [LARGE SCALE GENOMIC DNA]</scope>
    <source>
        <strain evidence="1 2">PS-2</strain>
    </source>
</reference>
<proteinExistence type="predicted"/>
<organism evidence="1 2">
    <name type="scientific">Shewanella cutis</name>
    <dbReference type="NCBI Taxonomy" id="2766780"/>
    <lineage>
        <taxon>Bacteria</taxon>
        <taxon>Pseudomonadati</taxon>
        <taxon>Pseudomonadota</taxon>
        <taxon>Gammaproteobacteria</taxon>
        <taxon>Alteromonadales</taxon>
        <taxon>Shewanellaceae</taxon>
        <taxon>Shewanella</taxon>
    </lineage>
</organism>
<sequence length="51" mass="5876">MLRMIYVTLTSTAAKSSEGGAYTNHIKYLISSEPHRHLNPRRIDEEMVIPF</sequence>
<comment type="caution">
    <text evidence="1">The sequence shown here is derived from an EMBL/GenBank/DDBJ whole genome shotgun (WGS) entry which is preliminary data.</text>
</comment>
<name>A0ABS9QZP8_9GAMM</name>
<protein>
    <submittedName>
        <fullName evidence="1">Uncharacterized protein</fullName>
    </submittedName>
</protein>
<keyword evidence="2" id="KW-1185">Reference proteome</keyword>
<gene>
    <name evidence="1" type="ORF">H9J30_18240</name>
</gene>
<dbReference type="EMBL" id="JACSDI010000020">
    <property type="protein sequence ID" value="MCG9965841.1"/>
    <property type="molecule type" value="Genomic_DNA"/>
</dbReference>
<accession>A0ABS9QZP8</accession>
<dbReference type="Proteomes" id="UP000829384">
    <property type="component" value="Unassembled WGS sequence"/>
</dbReference>